<evidence type="ECO:0000313" key="2">
    <source>
        <dbReference type="EMBL" id="MBB5153217.1"/>
    </source>
</evidence>
<dbReference type="EMBL" id="JACHIW010000001">
    <property type="protein sequence ID" value="MBB5153217.1"/>
    <property type="molecule type" value="Genomic_DNA"/>
</dbReference>
<organism evidence="2 3">
    <name type="scientific">Saccharopolyspora phatthalungensis</name>
    <dbReference type="NCBI Taxonomy" id="664693"/>
    <lineage>
        <taxon>Bacteria</taxon>
        <taxon>Bacillati</taxon>
        <taxon>Actinomycetota</taxon>
        <taxon>Actinomycetes</taxon>
        <taxon>Pseudonocardiales</taxon>
        <taxon>Pseudonocardiaceae</taxon>
        <taxon>Saccharopolyspora</taxon>
    </lineage>
</organism>
<accession>A0A840PZN8</accession>
<dbReference type="AlphaFoldDB" id="A0A840PZN8"/>
<evidence type="ECO:0000313" key="3">
    <source>
        <dbReference type="Proteomes" id="UP000584374"/>
    </source>
</evidence>
<name>A0A840PZN8_9PSEU</name>
<dbReference type="InterPro" id="IPR012912">
    <property type="entry name" value="Plasmid_pRiA4b_Orf3-like"/>
</dbReference>
<reference evidence="2 3" key="1">
    <citation type="submission" date="2020-08" db="EMBL/GenBank/DDBJ databases">
        <title>Sequencing the genomes of 1000 actinobacteria strains.</title>
        <authorList>
            <person name="Klenk H.-P."/>
        </authorList>
    </citation>
    <scope>NUCLEOTIDE SEQUENCE [LARGE SCALE GENOMIC DNA]</scope>
    <source>
        <strain evidence="2 3">DSM 45584</strain>
    </source>
</reference>
<dbReference type="RefSeq" id="WP_184723729.1">
    <property type="nucleotide sequence ID" value="NZ_JACHIW010000001.1"/>
</dbReference>
<keyword evidence="3" id="KW-1185">Reference proteome</keyword>
<dbReference type="Pfam" id="PF07929">
    <property type="entry name" value="PRiA4_ORF3"/>
    <property type="match status" value="1"/>
</dbReference>
<protein>
    <recommendedName>
        <fullName evidence="1">Plasmid pRiA4b Orf3-like domain-containing protein</fullName>
    </recommendedName>
</protein>
<dbReference type="Proteomes" id="UP000584374">
    <property type="component" value="Unassembled WGS sequence"/>
</dbReference>
<proteinExistence type="predicted"/>
<gene>
    <name evidence="2" type="ORF">BJ970_000751</name>
</gene>
<dbReference type="PANTHER" id="PTHR41878:SF1">
    <property type="entry name" value="TNPR PROTEIN"/>
    <property type="match status" value="1"/>
</dbReference>
<feature type="domain" description="Plasmid pRiA4b Orf3-like" evidence="1">
    <location>
        <begin position="326"/>
        <end position="493"/>
    </location>
</feature>
<sequence>MAAKRKSRPDVVESTTASGCTCPDCTGPQDPGELLETIFESASALAAEEDPLRVELLVVGFAQFQQFVPGADEVLVGSVIPAAEARADESALASLALIAQARQGKAGAAAAAATDRLVEAGMTKPAWAEPAEPVMAGDYRRLVDTDGEFAVFFGAFSLAGRRHAAVVEVDLVPCGHVVGIAFSDVSELDELVADCMTEFAAEGSQLREEKLDPAEFRWHLETVLATTADHDDDEQSVEELLAGEGVPYPVSTAVLRSRLEALPEHGKELASHGDHCHDGQTSLAEVIAGLPRASALGGALRAATDNRERAVKLPPKRKKADGPAPIYQLKASLRNAKPPIWRRLEVPADLRLSELHELIQLAFGWEDSHLHVFETPYGDFGIRDPDLGFRSERPVTLEQVVGAKDRIRYRYDFGDNWELDILVEKLLDRDADVRYPRCTGGRRAAPPDDCGGIWGYAELVEVLGDPEHPDHEDMLGWLGLDSADQFDPKAFDAAAVTKAFRKMRG</sequence>
<dbReference type="InterPro" id="IPR024047">
    <property type="entry name" value="MM3350-like_sf"/>
</dbReference>
<dbReference type="SUPFAM" id="SSF159941">
    <property type="entry name" value="MM3350-like"/>
    <property type="match status" value="1"/>
</dbReference>
<dbReference type="PANTHER" id="PTHR41878">
    <property type="entry name" value="LEXA REPRESSOR-RELATED"/>
    <property type="match status" value="1"/>
</dbReference>
<comment type="caution">
    <text evidence="2">The sequence shown here is derived from an EMBL/GenBank/DDBJ whole genome shotgun (WGS) entry which is preliminary data.</text>
</comment>
<evidence type="ECO:0000259" key="1">
    <source>
        <dbReference type="Pfam" id="PF07929"/>
    </source>
</evidence>
<dbReference type="Gene3D" id="3.10.290.30">
    <property type="entry name" value="MM3350-like"/>
    <property type="match status" value="1"/>
</dbReference>